<organism evidence="1 2">
    <name type="scientific">Balaenoptera physalus</name>
    <name type="common">Fin whale</name>
    <name type="synonym">Balaena physalus</name>
    <dbReference type="NCBI Taxonomy" id="9770"/>
    <lineage>
        <taxon>Eukaryota</taxon>
        <taxon>Metazoa</taxon>
        <taxon>Chordata</taxon>
        <taxon>Craniata</taxon>
        <taxon>Vertebrata</taxon>
        <taxon>Euteleostomi</taxon>
        <taxon>Mammalia</taxon>
        <taxon>Eutheria</taxon>
        <taxon>Laurasiatheria</taxon>
        <taxon>Artiodactyla</taxon>
        <taxon>Whippomorpha</taxon>
        <taxon>Cetacea</taxon>
        <taxon>Mysticeti</taxon>
        <taxon>Balaenopteridae</taxon>
        <taxon>Balaenoptera</taxon>
    </lineage>
</organism>
<dbReference type="EMBL" id="SGJD01001832">
    <property type="protein sequence ID" value="KAB0398053.1"/>
    <property type="molecule type" value="Genomic_DNA"/>
</dbReference>
<evidence type="ECO:0000313" key="2">
    <source>
        <dbReference type="Proteomes" id="UP000437017"/>
    </source>
</evidence>
<comment type="caution">
    <text evidence="1">The sequence shown here is derived from an EMBL/GenBank/DDBJ whole genome shotgun (WGS) entry which is preliminary data.</text>
</comment>
<reference evidence="1 2" key="1">
    <citation type="journal article" date="2019" name="PLoS ONE">
        <title>Genomic analyses reveal an absence of contemporary introgressive admixture between fin whales and blue whales, despite known hybrids.</title>
        <authorList>
            <person name="Westbury M.V."/>
            <person name="Petersen B."/>
            <person name="Lorenzen E.D."/>
        </authorList>
    </citation>
    <scope>NUCLEOTIDE SEQUENCE [LARGE SCALE GENOMIC DNA]</scope>
    <source>
        <strain evidence="1">FinWhale-01</strain>
    </source>
</reference>
<keyword evidence="2" id="KW-1185">Reference proteome</keyword>
<proteinExistence type="predicted"/>
<dbReference type="AlphaFoldDB" id="A0A643CCX3"/>
<accession>A0A643CCX3</accession>
<dbReference type="Proteomes" id="UP000437017">
    <property type="component" value="Unassembled WGS sequence"/>
</dbReference>
<sequence>MIPQQSQLQEVRQQRRWSLSWFRLASLTLPYHSARLLSFP</sequence>
<protein>
    <submittedName>
        <fullName evidence="1">Uncharacterized protein</fullName>
    </submittedName>
</protein>
<name>A0A643CCX3_BALPH</name>
<evidence type="ECO:0000313" key="1">
    <source>
        <dbReference type="EMBL" id="KAB0398053.1"/>
    </source>
</evidence>
<gene>
    <name evidence="1" type="ORF">E2I00_017725</name>
</gene>